<dbReference type="EMBL" id="JANPWB010000007">
    <property type="protein sequence ID" value="KAJ1170892.1"/>
    <property type="molecule type" value="Genomic_DNA"/>
</dbReference>
<comment type="caution">
    <text evidence="1">The sequence shown here is derived from an EMBL/GenBank/DDBJ whole genome shotgun (WGS) entry which is preliminary data.</text>
</comment>
<evidence type="ECO:0000313" key="1">
    <source>
        <dbReference type="EMBL" id="KAJ1170892.1"/>
    </source>
</evidence>
<protein>
    <submittedName>
        <fullName evidence="1">Uncharacterized protein</fullName>
    </submittedName>
</protein>
<proteinExistence type="predicted"/>
<name>A0AAV7T3B6_PLEWA</name>
<accession>A0AAV7T3B6</accession>
<organism evidence="1 2">
    <name type="scientific">Pleurodeles waltl</name>
    <name type="common">Iberian ribbed newt</name>
    <dbReference type="NCBI Taxonomy" id="8319"/>
    <lineage>
        <taxon>Eukaryota</taxon>
        <taxon>Metazoa</taxon>
        <taxon>Chordata</taxon>
        <taxon>Craniata</taxon>
        <taxon>Vertebrata</taxon>
        <taxon>Euteleostomi</taxon>
        <taxon>Amphibia</taxon>
        <taxon>Batrachia</taxon>
        <taxon>Caudata</taxon>
        <taxon>Salamandroidea</taxon>
        <taxon>Salamandridae</taxon>
        <taxon>Pleurodelinae</taxon>
        <taxon>Pleurodeles</taxon>
    </lineage>
</organism>
<evidence type="ECO:0000313" key="2">
    <source>
        <dbReference type="Proteomes" id="UP001066276"/>
    </source>
</evidence>
<dbReference type="Proteomes" id="UP001066276">
    <property type="component" value="Chromosome 4_1"/>
</dbReference>
<sequence>MGPAAGYRIRVSAAIPSLSVLPPVFPVCPGAHLRAPQAPVCVVGTGLPLDQGPLAPRVASTTGVLTAESRPGSVAPGSSAQSAHLRLGEQCATLALLGSDPQPADAVLTRPAPPPDSPVPPAVQAHSPQAARLHASPRLLRWVRPLAPGVSNSVGIHPSAPRAGSAVLLCPLRLQLRDAPGLGSVFVETLQAPPERQNQACVIFSRGATPPTS</sequence>
<gene>
    <name evidence="1" type="ORF">NDU88_002763</name>
</gene>
<dbReference type="AlphaFoldDB" id="A0AAV7T3B6"/>
<reference evidence="1" key="1">
    <citation type="journal article" date="2022" name="bioRxiv">
        <title>Sequencing and chromosome-scale assembly of the giantPleurodeles waltlgenome.</title>
        <authorList>
            <person name="Brown T."/>
            <person name="Elewa A."/>
            <person name="Iarovenko S."/>
            <person name="Subramanian E."/>
            <person name="Araus A.J."/>
            <person name="Petzold A."/>
            <person name="Susuki M."/>
            <person name="Suzuki K.-i.T."/>
            <person name="Hayashi T."/>
            <person name="Toyoda A."/>
            <person name="Oliveira C."/>
            <person name="Osipova E."/>
            <person name="Leigh N.D."/>
            <person name="Simon A."/>
            <person name="Yun M.H."/>
        </authorList>
    </citation>
    <scope>NUCLEOTIDE SEQUENCE</scope>
    <source>
        <strain evidence="1">20211129_DDA</strain>
        <tissue evidence="1">Liver</tissue>
    </source>
</reference>
<keyword evidence="2" id="KW-1185">Reference proteome</keyword>